<feature type="domain" description="Bacterial Ig-like" evidence="2">
    <location>
        <begin position="674"/>
        <end position="750"/>
    </location>
</feature>
<name>A0A0U5KWX1_9GAMM</name>
<feature type="domain" description="Bacterial Ig-like" evidence="2">
    <location>
        <begin position="1515"/>
        <end position="1583"/>
    </location>
</feature>
<feature type="domain" description="Bacterial Ig-like" evidence="2">
    <location>
        <begin position="1823"/>
        <end position="1898"/>
    </location>
</feature>
<feature type="domain" description="Bacterial Ig-like" evidence="2">
    <location>
        <begin position="1199"/>
        <end position="1280"/>
    </location>
</feature>
<dbReference type="OrthoDB" id="8481600at2"/>
<feature type="domain" description="Bacterial Ig-like" evidence="2">
    <location>
        <begin position="1617"/>
        <end position="1692"/>
    </location>
</feature>
<dbReference type="Gene3D" id="2.60.40.10">
    <property type="entry name" value="Immunoglobulins"/>
    <property type="match status" value="11"/>
</dbReference>
<dbReference type="Pfam" id="PF19077">
    <property type="entry name" value="Big_13"/>
    <property type="match status" value="15"/>
</dbReference>
<feature type="domain" description="Bacterial Ig-like" evidence="2">
    <location>
        <begin position="1925"/>
        <end position="2000"/>
    </location>
</feature>
<feature type="domain" description="Bacterial Ig-like" evidence="2">
    <location>
        <begin position="257"/>
        <end position="343"/>
    </location>
</feature>
<proteinExistence type="predicted"/>
<feature type="domain" description="Bacterial Ig-like" evidence="2">
    <location>
        <begin position="575"/>
        <end position="659"/>
    </location>
</feature>
<sequence>MKDSKIDPRTGTTRNNETLNAQNTLLSAVTPMITEIYSDTGRTTGAVRPGSAIDDAMPRFTGSAAPGSLVAVYSRGIKLGEGYANDQGIFSFVTTTPFADGEQFITLQATQADGEVAYSDFFILHYRAIKHPVDADQPVDQEPLLSKPVIEGAYDNRNGEVLIENRFTEDTTPLLKGTADPLAIVYITNILNDVLGSVQANNDGKWELEIEAIYAGPFKAIAVDAQNPASVSYASETIDVWVGTEPPPRPSAPVIESAFDNVDSTGNVSNNGITDDARPRFSGKAVPGSLVKIYSVHTREVLGEGYADENGNFSFETTSDLQLGLNMLYATSTVKGVESSVSNFFDIQYVNAPYIPEPFVPPYASAANVDEPFEDSIANGATTSDFTPTLIGKANVNAMVIIRLNGNVIGEVQANYDGSWRYDVKTPLEPGENVFTFAGINDGEEQISEQSFTLNIALSARINYAEDDVGEQTDNLYTGYFTDDSQPTLRGVGTPNGMVKIYTEKGLLGSAQINEKGEWHFTPDVALPPGLHTFHPVVEYPGVATPVTGEEFMLEIAIPPSLTPEIWSVYDNQGDHSIVENGASTDDATPTFSGSAYGRGMTIVVRDNGKAIGQTEVNSNGEWTWTPETALEAGSYSLTFEVVDNKGNVHASEPFIFDVVTPVVTQILYADDNVGDITDALHSGDRTDDETPTLHGSSSPNSLVNIYYQGYYYLGSAKSNANGEWRFTPSHDLPAGTHDFFAREVNEYGSELAPGPNFTLEIVPVAPPIEYFAPTVDAAYDNKELHNHLRNGDITDDTTPRFSGNGMPNSIIEVYDHGEKIADAKVDGQGNWSWTPGSALPTGDHRFSFVTVGEDGSHYASDDFNLEIINQVAGRIISAEDNVGDVTDPLTSGARTDDTTPTLNGVGTPNGTVDIYNGYRYLGSAEINADGEWSFTPYELDEGVYHFHATVTGPDGTVLAQSPAFDLTIAKPVEYFAPTVGEVYDYVGWHKALENGDYTDDTAPDFHGGGMPGSTIQVYVDGKPAGEVKVNDWGYWNFKPNTALEPGSHTFRFVTLGEDGKEYASEAFNLQVISHTPGRIDLAEDNAGDVTDPLSSGARTDDTTPTLKGVGTPNGIVTIWDNWNPIGSVKINANGEWSFTPSRDLPEGSHSFNAVVTGPDGTTLDASPDFKLDIQLPAPPIEYFAPTVTSVYDDERHQTTVRNGGLTDDTTPHFSGRGMPDSIIDVHLDGEKIGEASVNYMGYWSFMPDTALEPGNHRFSFVTVGADGQQYASDDFNLEVITQVAGRIDFAEDNVGDITDPLTSGARTDDTTPTLHGVGTPGGIVTVYYGNWNTFGSAKINADGTWSITPTRALSAGEHNFFASVTGPDGTTLESSPIFTLDIAPFVPPIEYFAPTITNVYDDEGRHNYLSSGDSTDDTTPRFSGRGMPGSTIEVRLNGEKIGEASVTWLGYWEFTSDTALEPGNHRFSFVTVGADGQEYASDDFNLEVISHVAGRIDFAEDNVGAATDPLTSGSRTDDTTPTLKGVGSPNGTVEIHNGYRYLGSAKINADGEWSFTPDALQDGSYSFRATVISPDGTRLAQTPAFDLIIEKPVDYYAPTVSDIEDNVGRNSVGSRGGMTDDTTPTFSGRAVAGSTLQVRIDGKTQYSVEVDEAGRWSWTPSPALQPGKHAFTFVSTDAAGNEFISDAIPLEIIAHVTGRIVSADDNVGEVTDALTSGSTTDDAQPTLRGVGTPGGSVEIFYDGKLMSYAEINDKGEWSYTPNSTLSNGSHEFYVVVTSPDGTTLPAGPTFSLIIDAPVVYFAPVINGVVDNVHSLAFLSDGDTTDDATPSFVGNGLADSTIAVYVNDQYYGEAKADPWGVWTYTPSPALEQGEHTFTFVSVDDQGTEYRSGAFTLNIEPAIPLTILFADDDIGAIIDPLFSGSTTDDSQPTLRGTGMPGSIIEIFGTGGVFGSEKIDSDGNWSWTPDKPLPAGDYSFVGIMKDSYGFESERTDWFELTITAPEIDRSLTVRSLLQDADTPLFDEPQTELSTTQPVEPTAFVPASAPLVQEWESTTNHY</sequence>
<evidence type="ECO:0000313" key="4">
    <source>
        <dbReference type="Proteomes" id="UP000059419"/>
    </source>
</evidence>
<evidence type="ECO:0000313" key="3">
    <source>
        <dbReference type="EMBL" id="CUU22521.1"/>
    </source>
</evidence>
<evidence type="ECO:0000256" key="1">
    <source>
        <dbReference type="SAM" id="MobiDB-lite"/>
    </source>
</evidence>
<dbReference type="NCBIfam" id="NF033510">
    <property type="entry name" value="Ca_tandemer"/>
    <property type="match status" value="4"/>
</dbReference>
<feature type="domain" description="Bacterial Ig-like" evidence="2">
    <location>
        <begin position="997"/>
        <end position="1071"/>
    </location>
</feature>
<organism evidence="3 4">
    <name type="scientific">Duffyella gerundensis</name>
    <dbReference type="NCBI Taxonomy" id="1619313"/>
    <lineage>
        <taxon>Bacteria</taxon>
        <taxon>Pseudomonadati</taxon>
        <taxon>Pseudomonadota</taxon>
        <taxon>Gammaproteobacteria</taxon>
        <taxon>Enterobacterales</taxon>
        <taxon>Erwiniaceae</taxon>
        <taxon>Duffyella</taxon>
    </lineage>
</organism>
<gene>
    <name evidence="3" type="ORF">EM595_0284</name>
</gene>
<dbReference type="EMBL" id="LN907827">
    <property type="protein sequence ID" value="CUU22521.1"/>
    <property type="molecule type" value="Genomic_DNA"/>
</dbReference>
<keyword evidence="4" id="KW-1185">Reference proteome</keyword>
<feature type="domain" description="Bacterial Ig-like" evidence="2">
    <location>
        <begin position="1306"/>
        <end position="1382"/>
    </location>
</feature>
<dbReference type="InterPro" id="IPR044016">
    <property type="entry name" value="Big_13"/>
</dbReference>
<dbReference type="Proteomes" id="UP000059419">
    <property type="component" value="Chromosome 1"/>
</dbReference>
<feature type="domain" description="Bacterial Ig-like" evidence="2">
    <location>
        <begin position="792"/>
        <end position="867"/>
    </location>
</feature>
<feature type="domain" description="Bacterial Ig-like" evidence="2">
    <location>
        <begin position="1414"/>
        <end position="1489"/>
    </location>
</feature>
<reference evidence="4" key="1">
    <citation type="submission" date="2015-11" db="EMBL/GenBank/DDBJ databases">
        <authorList>
            <person name="Blom J."/>
        </authorList>
    </citation>
    <scope>NUCLEOTIDE SEQUENCE [LARGE SCALE GENOMIC DNA]</scope>
</reference>
<feature type="region of interest" description="Disordered" evidence="1">
    <location>
        <begin position="1084"/>
        <end position="1109"/>
    </location>
</feature>
<feature type="domain" description="Bacterial Ig-like" evidence="2">
    <location>
        <begin position="1096"/>
        <end position="1173"/>
    </location>
</feature>
<dbReference type="KEGG" id="ege:EM595_0284"/>
<feature type="compositionally biased region" description="Polar residues" evidence="1">
    <location>
        <begin position="1510"/>
        <end position="1523"/>
    </location>
</feature>
<dbReference type="PATRIC" id="fig|1619313.3.peg.295"/>
<feature type="region of interest" description="Disordered" evidence="1">
    <location>
        <begin position="680"/>
        <end position="699"/>
    </location>
</feature>
<accession>A0A0U5KWX1</accession>
<feature type="region of interest" description="Disordered" evidence="1">
    <location>
        <begin position="1508"/>
        <end position="1531"/>
    </location>
</feature>
<feature type="domain" description="Bacterial Ig-like" evidence="2">
    <location>
        <begin position="894"/>
        <end position="969"/>
    </location>
</feature>
<dbReference type="RefSeq" id="WP_067427151.1">
    <property type="nucleotide sequence ID" value="NZ_LN907827.1"/>
</dbReference>
<feature type="domain" description="Bacterial Ig-like" evidence="2">
    <location>
        <begin position="1712"/>
        <end position="1796"/>
    </location>
</feature>
<feature type="compositionally biased region" description="Polar residues" evidence="1">
    <location>
        <begin position="1093"/>
        <end position="1106"/>
    </location>
</feature>
<dbReference type="Gene3D" id="3.30.420.430">
    <property type="match status" value="7"/>
</dbReference>
<protein>
    <recommendedName>
        <fullName evidence="2">Bacterial Ig-like domain-containing protein</fullName>
    </recommendedName>
</protein>
<evidence type="ECO:0000259" key="2">
    <source>
        <dbReference type="Pfam" id="PF19077"/>
    </source>
</evidence>
<dbReference type="InterPro" id="IPR013783">
    <property type="entry name" value="Ig-like_fold"/>
</dbReference>
<dbReference type="STRING" id="1619313.EM595_0284"/>